<keyword evidence="2" id="KW-1185">Reference proteome</keyword>
<sequence>MPGMKRTQTALTSFFSKGSKPVHEDEPPAKRQQTTAIVPTAADETPSPFAVNTASAPTFDSGNVTTAALNEGLIEFSDEHACFQPFAKPALYICPYRAKGKCHIASTYEENPFEDGTLKIPCQRKCGQFFVSHQKACQHAKIPRCTGVRHSTIPCYWDDCPFVATGDDPEKQMANHIRHKHSKDSTSSYQCSKCAVYYHNDLYKLAMHEERCTGETVAKESNTTMRFKLNNAAQNNEPARFIIVLRSSNRIPEGWKANTDNYRDGLPILGKKILAHFAAKTGNRTGAAFLHAANECPTRRVPALTQDLSYRETENHQKSMVWRGFKFTEAIVNDIKAANQAGIKPIVISQGIDGFFCDVRMILPWLRATRIDFEPVIKKEPGHDLKVDELAAAWKLCQES</sequence>
<dbReference type="Proteomes" id="UP001153331">
    <property type="component" value="Unassembled WGS sequence"/>
</dbReference>
<gene>
    <name evidence="1" type="ORF">OPT61_g9188</name>
</gene>
<organism evidence="1 2">
    <name type="scientific">Boeremia exigua</name>
    <dbReference type="NCBI Taxonomy" id="749465"/>
    <lineage>
        <taxon>Eukaryota</taxon>
        <taxon>Fungi</taxon>
        <taxon>Dikarya</taxon>
        <taxon>Ascomycota</taxon>
        <taxon>Pezizomycotina</taxon>
        <taxon>Dothideomycetes</taxon>
        <taxon>Pleosporomycetidae</taxon>
        <taxon>Pleosporales</taxon>
        <taxon>Pleosporineae</taxon>
        <taxon>Didymellaceae</taxon>
        <taxon>Boeremia</taxon>
    </lineage>
</organism>
<evidence type="ECO:0000313" key="1">
    <source>
        <dbReference type="EMBL" id="KAJ8106966.1"/>
    </source>
</evidence>
<protein>
    <submittedName>
        <fullName evidence="1">Uncharacterized protein</fullName>
    </submittedName>
</protein>
<comment type="caution">
    <text evidence="1">The sequence shown here is derived from an EMBL/GenBank/DDBJ whole genome shotgun (WGS) entry which is preliminary data.</text>
</comment>
<evidence type="ECO:0000313" key="2">
    <source>
        <dbReference type="Proteomes" id="UP001153331"/>
    </source>
</evidence>
<reference evidence="1" key="1">
    <citation type="submission" date="2022-11" db="EMBL/GenBank/DDBJ databases">
        <title>Genome Sequence of Boeremia exigua.</title>
        <authorList>
            <person name="Buettner E."/>
        </authorList>
    </citation>
    <scope>NUCLEOTIDE SEQUENCE</scope>
    <source>
        <strain evidence="1">CU02</strain>
    </source>
</reference>
<accession>A0ACC2HWR2</accession>
<dbReference type="EMBL" id="JAPHNI010001036">
    <property type="protein sequence ID" value="KAJ8106966.1"/>
    <property type="molecule type" value="Genomic_DNA"/>
</dbReference>
<proteinExistence type="predicted"/>
<name>A0ACC2HWR2_9PLEO</name>